<evidence type="ECO:0000256" key="1">
    <source>
        <dbReference type="SAM" id="MobiDB-lite"/>
    </source>
</evidence>
<accession>A0A4C1ZD18</accession>
<dbReference type="EMBL" id="BGZK01001808">
    <property type="protein sequence ID" value="GBP86671.1"/>
    <property type="molecule type" value="Genomic_DNA"/>
</dbReference>
<reference evidence="2 3" key="1">
    <citation type="journal article" date="2019" name="Commun. Biol.">
        <title>The bagworm genome reveals a unique fibroin gene that provides high tensile strength.</title>
        <authorList>
            <person name="Kono N."/>
            <person name="Nakamura H."/>
            <person name="Ohtoshi R."/>
            <person name="Tomita M."/>
            <person name="Numata K."/>
            <person name="Arakawa K."/>
        </authorList>
    </citation>
    <scope>NUCLEOTIDE SEQUENCE [LARGE SCALE GENOMIC DNA]</scope>
</reference>
<comment type="caution">
    <text evidence="2">The sequence shown here is derived from an EMBL/GenBank/DDBJ whole genome shotgun (WGS) entry which is preliminary data.</text>
</comment>
<name>A0A4C1ZD18_EUMVA</name>
<evidence type="ECO:0000313" key="2">
    <source>
        <dbReference type="EMBL" id="GBP86671.1"/>
    </source>
</evidence>
<protein>
    <submittedName>
        <fullName evidence="2">Uncharacterized protein</fullName>
    </submittedName>
</protein>
<keyword evidence="3" id="KW-1185">Reference proteome</keyword>
<dbReference type="AlphaFoldDB" id="A0A4C1ZD18"/>
<feature type="region of interest" description="Disordered" evidence="1">
    <location>
        <begin position="30"/>
        <end position="94"/>
    </location>
</feature>
<gene>
    <name evidence="2" type="ORF">EVAR_99332_1</name>
</gene>
<feature type="compositionally biased region" description="Basic and acidic residues" evidence="1">
    <location>
        <begin position="49"/>
        <end position="61"/>
    </location>
</feature>
<proteinExistence type="predicted"/>
<dbReference type="Proteomes" id="UP000299102">
    <property type="component" value="Unassembled WGS sequence"/>
</dbReference>
<sequence>MTRLKRKSKRSGKVLRKTYWPALQGMMERKKTQVKGPVGGTWSLARGSLRGEKGYGEETRASKGGGEGAGRRASVKGVKGFEGASETPARHGFN</sequence>
<organism evidence="2 3">
    <name type="scientific">Eumeta variegata</name>
    <name type="common">Bagworm moth</name>
    <name type="synonym">Eumeta japonica</name>
    <dbReference type="NCBI Taxonomy" id="151549"/>
    <lineage>
        <taxon>Eukaryota</taxon>
        <taxon>Metazoa</taxon>
        <taxon>Ecdysozoa</taxon>
        <taxon>Arthropoda</taxon>
        <taxon>Hexapoda</taxon>
        <taxon>Insecta</taxon>
        <taxon>Pterygota</taxon>
        <taxon>Neoptera</taxon>
        <taxon>Endopterygota</taxon>
        <taxon>Lepidoptera</taxon>
        <taxon>Glossata</taxon>
        <taxon>Ditrysia</taxon>
        <taxon>Tineoidea</taxon>
        <taxon>Psychidae</taxon>
        <taxon>Oiketicinae</taxon>
        <taxon>Eumeta</taxon>
    </lineage>
</organism>
<evidence type="ECO:0000313" key="3">
    <source>
        <dbReference type="Proteomes" id="UP000299102"/>
    </source>
</evidence>